<dbReference type="InterPro" id="IPR012347">
    <property type="entry name" value="Ferritin-like"/>
</dbReference>
<evidence type="ECO:0000259" key="3">
    <source>
        <dbReference type="Pfam" id="PF03713"/>
    </source>
</evidence>
<organism evidence="4 5">
    <name type="scientific">Microbacterium psychrotolerans</name>
    <dbReference type="NCBI Taxonomy" id="3068321"/>
    <lineage>
        <taxon>Bacteria</taxon>
        <taxon>Bacillati</taxon>
        <taxon>Actinomycetota</taxon>
        <taxon>Actinomycetes</taxon>
        <taxon>Micrococcales</taxon>
        <taxon>Microbacteriaceae</taxon>
        <taxon>Microbacterium</taxon>
    </lineage>
</organism>
<dbReference type="RefSeq" id="WP_308869847.1">
    <property type="nucleotide sequence ID" value="NZ_JAVFWO010000008.1"/>
</dbReference>
<dbReference type="InterPro" id="IPR005183">
    <property type="entry name" value="DUF305_CopM-like"/>
</dbReference>
<dbReference type="Proteomes" id="UP001235133">
    <property type="component" value="Unassembled WGS sequence"/>
</dbReference>
<name>A0ABU0Z6G5_9MICO</name>
<sequence>MNMSPTTSSKRAIALAAVPLALALTLAGCGSPDGGDSPPGMNREEVPGSASPTVETGGEFNDADAMFVAMVIPHHEQEVEMSEAILAKDGIDERVLTIAEQIRDAEEPEIERMESLLDQWEIDDDAEGDDDDDDDGGWMSEGDLEALEAADGSAAERLYLEGLIEGHEAAVEMAQTEMDEGINPDALEVAQGIIDVYTAELATLQELVAEI</sequence>
<feature type="domain" description="DUF305" evidence="3">
    <location>
        <begin position="64"/>
        <end position="207"/>
    </location>
</feature>
<evidence type="ECO:0000313" key="4">
    <source>
        <dbReference type="EMBL" id="MDQ7880182.1"/>
    </source>
</evidence>
<feature type="signal peptide" evidence="2">
    <location>
        <begin position="1"/>
        <end position="23"/>
    </location>
</feature>
<keyword evidence="5" id="KW-1185">Reference proteome</keyword>
<protein>
    <submittedName>
        <fullName evidence="4">DUF305 domain-containing protein</fullName>
    </submittedName>
</protein>
<dbReference type="Pfam" id="PF03713">
    <property type="entry name" value="DUF305"/>
    <property type="match status" value="1"/>
</dbReference>
<keyword evidence="2" id="KW-0732">Signal</keyword>
<comment type="caution">
    <text evidence="4">The sequence shown here is derived from an EMBL/GenBank/DDBJ whole genome shotgun (WGS) entry which is preliminary data.</text>
</comment>
<evidence type="ECO:0000313" key="5">
    <source>
        <dbReference type="Proteomes" id="UP001235133"/>
    </source>
</evidence>
<dbReference type="Gene3D" id="1.20.1260.10">
    <property type="match status" value="1"/>
</dbReference>
<dbReference type="PANTHER" id="PTHR36933">
    <property type="entry name" value="SLL0788 PROTEIN"/>
    <property type="match status" value="1"/>
</dbReference>
<dbReference type="EMBL" id="JAVFWO010000008">
    <property type="protein sequence ID" value="MDQ7880182.1"/>
    <property type="molecule type" value="Genomic_DNA"/>
</dbReference>
<accession>A0ABU0Z6G5</accession>
<feature type="region of interest" description="Disordered" evidence="1">
    <location>
        <begin position="31"/>
        <end position="59"/>
    </location>
</feature>
<evidence type="ECO:0000256" key="2">
    <source>
        <dbReference type="SAM" id="SignalP"/>
    </source>
</evidence>
<gene>
    <name evidence="4" type="ORF">Q9R08_19485</name>
</gene>
<evidence type="ECO:0000256" key="1">
    <source>
        <dbReference type="SAM" id="MobiDB-lite"/>
    </source>
</evidence>
<feature type="chain" id="PRO_5045330997" evidence="2">
    <location>
        <begin position="24"/>
        <end position="211"/>
    </location>
</feature>
<proteinExistence type="predicted"/>
<dbReference type="PANTHER" id="PTHR36933:SF1">
    <property type="entry name" value="SLL0788 PROTEIN"/>
    <property type="match status" value="1"/>
</dbReference>
<reference evidence="4 5" key="1">
    <citation type="submission" date="2023-08" db="EMBL/GenBank/DDBJ databases">
        <title>Microbacterium psychrotolerans sp. nov., a psychrotolerant bacterium isolated from soil in Heilongjiang Province, China.</title>
        <authorList>
            <person name="An P."/>
            <person name="Zhao D."/>
            <person name="Xiang H."/>
        </authorList>
    </citation>
    <scope>NUCLEOTIDE SEQUENCE [LARGE SCALE GENOMIC DNA]</scope>
    <source>
        <strain evidence="4 5">QXD-8</strain>
    </source>
</reference>